<accession>R0JPU0</accession>
<protein>
    <submittedName>
        <fullName evidence="1">Uncharacterized protein</fullName>
    </submittedName>
</protein>
<evidence type="ECO:0000313" key="1">
    <source>
        <dbReference type="EMBL" id="EOA99176.1"/>
    </source>
</evidence>
<organism evidence="1 2">
    <name type="scientific">Anas platyrhynchos</name>
    <name type="common">Mallard</name>
    <name type="synonym">Anas boschas</name>
    <dbReference type="NCBI Taxonomy" id="8839"/>
    <lineage>
        <taxon>Eukaryota</taxon>
        <taxon>Metazoa</taxon>
        <taxon>Chordata</taxon>
        <taxon>Craniata</taxon>
        <taxon>Vertebrata</taxon>
        <taxon>Euteleostomi</taxon>
        <taxon>Archelosauria</taxon>
        <taxon>Archosauria</taxon>
        <taxon>Dinosauria</taxon>
        <taxon>Saurischia</taxon>
        <taxon>Theropoda</taxon>
        <taxon>Coelurosauria</taxon>
        <taxon>Aves</taxon>
        <taxon>Neognathae</taxon>
        <taxon>Galloanserae</taxon>
        <taxon>Anseriformes</taxon>
        <taxon>Anatidae</taxon>
        <taxon>Anatinae</taxon>
        <taxon>Anas</taxon>
    </lineage>
</organism>
<dbReference type="Proteomes" id="UP000296049">
    <property type="component" value="Unassembled WGS sequence"/>
</dbReference>
<proteinExistence type="predicted"/>
<evidence type="ECO:0000313" key="2">
    <source>
        <dbReference type="Proteomes" id="UP000296049"/>
    </source>
</evidence>
<name>R0JPU0_ANAPL</name>
<reference evidence="2" key="1">
    <citation type="journal article" date="2013" name="Nat. Genet.">
        <title>The duck genome and transcriptome provide insight into an avian influenza virus reservoir species.</title>
        <authorList>
            <person name="Huang Y."/>
            <person name="Li Y."/>
            <person name="Burt D.W."/>
            <person name="Chen H."/>
            <person name="Zhang Y."/>
            <person name="Qian W."/>
            <person name="Kim H."/>
            <person name="Gan S."/>
            <person name="Zhao Y."/>
            <person name="Li J."/>
            <person name="Yi K."/>
            <person name="Feng H."/>
            <person name="Zhu P."/>
            <person name="Li B."/>
            <person name="Liu Q."/>
            <person name="Fairley S."/>
            <person name="Magor K.E."/>
            <person name="Du Z."/>
            <person name="Hu X."/>
            <person name="Goodman L."/>
            <person name="Tafer H."/>
            <person name="Vignal A."/>
            <person name="Lee T."/>
            <person name="Kim K.W."/>
            <person name="Sheng Z."/>
            <person name="An Y."/>
            <person name="Searle S."/>
            <person name="Herrero J."/>
            <person name="Groenen M.A."/>
            <person name="Crooijmans R.P."/>
            <person name="Faraut T."/>
            <person name="Cai Q."/>
            <person name="Webster R.G."/>
            <person name="Aldridge J.R."/>
            <person name="Warren W.C."/>
            <person name="Bartschat S."/>
            <person name="Kehr S."/>
            <person name="Marz M."/>
            <person name="Stadler P.F."/>
            <person name="Smith J."/>
            <person name="Kraus R.H."/>
            <person name="Zhao Y."/>
            <person name="Ren L."/>
            <person name="Fei J."/>
            <person name="Morisson M."/>
            <person name="Kaiser P."/>
            <person name="Griffin D.K."/>
            <person name="Rao M."/>
            <person name="Pitel F."/>
            <person name="Wang J."/>
            <person name="Li N."/>
        </authorList>
    </citation>
    <scope>NUCLEOTIDE SEQUENCE [LARGE SCALE GENOMIC DNA]</scope>
</reference>
<dbReference type="AlphaFoldDB" id="R0JPU0"/>
<keyword evidence="2" id="KW-1185">Reference proteome</keyword>
<sequence length="97" mass="10301">MRGRELRGALHIAVKQPCCNTTGQAAGTTAGQCAGAQLQADELQEERGQEKGPATCPAPGTASAWEMLQTMFAMADTKIQAGTRWSDVDSKQHQQLA</sequence>
<dbReference type="EMBL" id="KB743364">
    <property type="protein sequence ID" value="EOA99176.1"/>
    <property type="molecule type" value="Genomic_DNA"/>
</dbReference>
<gene>
    <name evidence="1" type="ORF">Anapl_07310</name>
</gene>